<dbReference type="HOGENOM" id="CLU_002288_1_0_1"/>
<feature type="region of interest" description="Disordered" evidence="2">
    <location>
        <begin position="1238"/>
        <end position="1262"/>
    </location>
</feature>
<dbReference type="PANTHER" id="PTHR22640:SF2">
    <property type="entry name" value="STRUCTURAL MAINTENANCE OF CHROMOSOMES FLEXIBLE HINGE DOMAIN-CONTAINING PROTEIN 1"/>
    <property type="match status" value="1"/>
</dbReference>
<feature type="compositionally biased region" description="Low complexity" evidence="2">
    <location>
        <begin position="12"/>
        <end position="40"/>
    </location>
</feature>
<dbReference type="eggNOG" id="ENOG502RZGE">
    <property type="taxonomic scope" value="Eukaryota"/>
</dbReference>
<feature type="compositionally biased region" description="Acidic residues" evidence="2">
    <location>
        <begin position="459"/>
        <end position="483"/>
    </location>
</feature>
<dbReference type="Pfam" id="PF22899">
    <property type="entry name" value="SMCHD1_S5"/>
    <property type="match status" value="1"/>
</dbReference>
<gene>
    <name evidence="4" type="ORF">DDB_G0277185</name>
</gene>
<feature type="region of interest" description="Disordered" evidence="2">
    <location>
        <begin position="263"/>
        <end position="305"/>
    </location>
</feature>
<dbReference type="KEGG" id="ddi:DDB_G0277185"/>
<dbReference type="Gene3D" id="3.30.565.10">
    <property type="entry name" value="Histidine kinase-like ATPase, C-terminal domain"/>
    <property type="match status" value="1"/>
</dbReference>
<name>Q86K74_DICDI</name>
<dbReference type="dictyBase" id="DDB_G0277185"/>
<feature type="compositionally biased region" description="Basic residues" evidence="2">
    <location>
        <begin position="1"/>
        <end position="11"/>
    </location>
</feature>
<evidence type="ECO:0000313" key="5">
    <source>
        <dbReference type="Proteomes" id="UP000002195"/>
    </source>
</evidence>
<feature type="compositionally biased region" description="Polar residues" evidence="2">
    <location>
        <begin position="294"/>
        <end position="305"/>
    </location>
</feature>
<dbReference type="SUPFAM" id="SSF55874">
    <property type="entry name" value="ATPase domain of HSP90 chaperone/DNA topoisomerase II/histidine kinase"/>
    <property type="match status" value="1"/>
</dbReference>
<dbReference type="EMBL" id="AAFI02000019">
    <property type="protein sequence ID" value="EAL68778.1"/>
    <property type="molecule type" value="Genomic_DNA"/>
</dbReference>
<dbReference type="Proteomes" id="UP000002195">
    <property type="component" value="Unassembled WGS sequence"/>
</dbReference>
<protein>
    <recommendedName>
        <fullName evidence="3">SMCHD1 ribosomal S5 domain-containing protein</fullName>
    </recommendedName>
</protein>
<feature type="compositionally biased region" description="Polar residues" evidence="2">
    <location>
        <begin position="424"/>
        <end position="455"/>
    </location>
</feature>
<dbReference type="InterPro" id="IPR038892">
    <property type="entry name" value="SMCHD1"/>
</dbReference>
<accession>Q550A3</accession>
<dbReference type="InParanoid" id="Q86K74"/>
<dbReference type="GlyGen" id="Q86K74">
    <property type="glycosylation" value="2 sites"/>
</dbReference>
<dbReference type="PANTHER" id="PTHR22640">
    <property type="entry name" value="STRUCTURAL MAINTENANCE OF CHROMOSOMES FLEXIBLE HINGE DOMAIN-CONTAINING PROTEIN 1"/>
    <property type="match status" value="1"/>
</dbReference>
<dbReference type="InterPro" id="IPR036890">
    <property type="entry name" value="HATPase_C_sf"/>
</dbReference>
<keyword evidence="5" id="KW-1185">Reference proteome</keyword>
<dbReference type="InterPro" id="IPR055109">
    <property type="entry name" value="SMCHD1_S5"/>
</dbReference>
<dbReference type="AlphaFoldDB" id="Q86K74"/>
<feature type="compositionally biased region" description="Low complexity" evidence="2">
    <location>
        <begin position="280"/>
        <end position="293"/>
    </location>
</feature>
<dbReference type="OMA" id="PIECFNR"/>
<comment type="caution">
    <text evidence="4">The sequence shown here is derived from an EMBL/GenBank/DDBJ whole genome shotgun (WGS) entry which is preliminary data.</text>
</comment>
<evidence type="ECO:0000256" key="1">
    <source>
        <dbReference type="SAM" id="Coils"/>
    </source>
</evidence>
<sequence length="2284" mass="255465">MARSGEKKRKSTSSSSTTKSTPSIAETPTSTPPVTTTSTKTLDDSLQSPKKLKSNNGQLTTSTGSPHQSRLSLGGSTLVTKDIPESILLSRKGEKELIDTPKNFIQLKITCKEMFQNSDNQDIDILFSDLSNFPIKDEITYQKFLTTSNRNVLICYFEGERILDNGSEEILVDVTPSKNILLKAGTSEYNFPNAIAEFIDNSIQAVRLNPPGKREIKVTINRPNSDLRTTSIRIWDNGCGMNKDALQRWATMGLSQADLLDINGNDSGNNSNGGEGGSATGAASSSNNNNNNNKQLAHSSGSGSSEKATGLISRFGVGGKKAAFYLGSEVVVNTKVCGNEWVNQAKISLDILNSTGDQEWKIPIIIREPSNVEKKHDQFTEVIINNVNMSSENFQSTMDSLARDLAHIYYYYLHDVGEQSHFTLGDNNSPLKKQKTLTSSSQANGTTKKSSSQQLIDEASLEEDVDIEDEDEDDEDYEEDQDENNNNSNSQSSSSSSSRYRINYSNDKKNSYKLMLNDKDLSDVDDCIESQYIKQGKRFKVFDFSIPIKDASTGLANNAKVVCHLRYFPFLNEHESMPIPNKILQDSPELNLKTCPLSLRKPGFEVFWNGRLISEAHIDRLGFMSTGTLEGSKIEERWVQRVKGAIFLTSHFPVTHNKMHIIKESPVFDLLDQPAAGGKIAKLEWKRWLLQCHKLDQDIQFKGAKYDTVSNRTTCETITIRGLTVAIDDAVQIARLHKGIVKSIYFIGRPDYRASDFYVEIDKLHYKQIPTESFLCSKISKKFSKNEYITLIQACKKRLPSKIKFFEGDKANLPKEVYLAGEKIKWVSCTLMDSQNPPKEVERKIIEEESYKIMFSVIYQPTGENVHKMETSVFYDSSRVSFGDIDCFKRTGTYSLIFECNDKSVKKATHFVSVVAGKPTSIKATLEGIEDIKSLKVQIGQQLPPLLISLIDNDSNLVSINQIPKKLQFKAFSLDDDENEDNDSQTLSSSPPQDKDDKMDTDEINNNSNSNSSNNNNNINSNGIGLIGGKEITLSKSNITSELVNNQIIVKGLVLPKAELNDESELLVTIQIVMDEFKLRIQPFTLISGEPVTMTFTEQLTFIDSPKGQLKPNVDELDGYMNLTYLPHFYVFVNDKDGNICRLPSKKPVSTITNSTQTTGRGRKPKQQVQQASAMAENPPFYIMVRSDSFDESIYYVCDEKGCFSLCTYTISGITKNPRVTPPPTAILIHEKVEKDFEPDEPTTTITTTQSKNKKKQQQQQQEQNSYSIATISFTLFKDMNELFTVSQKIKILPSFKPSYITLHPLTDIIEVDKDSFTTQASAEIKFGIKILSAGGGNRGPFLLNGLIGSVQPGWSPKTLDFQMNSTASDSIATGSMVILPTIVADRNTRFNRYNVSVDIPLGKQTVKQFSLMAENKDHIITLKKDFTIQTVGGAPSYFVCNLGRGVGAARCDSEITLEIGLNDRRHNPVAPSNLKSTKPIEPFFELSYQQGYSSQIPCFIKSQSVGEFDVDKNIYPCKVTVVGFGKLNIKVIDKSQQISECSMNFDCIEGRAAQLCVNGSNKTTIQCSGGQLLDEITFLVCDTQGNPTRSITGVDTELEWVDFTSPSSVPIDIKSRVKISKGEGKLSNLEVKANAEEGTFVLRVKPKQLDIQEALVSFVVRGKFSIVLLDSQSLRITPTNSITSLSVMLLNPDKVPMVVPKETMKLLTVNKTYPCTEITFPNDDETKPVYLFNGVAFPKKAGPTTVTFTHNVRSSKNTKIQMEQVLIVHPDYPTKLSICGQIKFSPTTSILGQKIGIIATDNFDNTVVVDGSIRVTIEISPNHPNAGSSNSNYVLPTFSTTTGGGGSNNSTYLEESFKSMDGEATFEELKLRDSIGTSGPFQLVFTPHIPSIPTIEPLRIEFFYQNQKESLDKKVKLQQQRVILGNEISDIDKELEELKQQQSKILNEYTNSKHQADEIFNHLSSLIPNLNPEAKTNPETIKKLISQTTQEIEELTNSNRRRPPYPNNPTSRELFEIQRSTNDSGIVGVIMDLFFVDDERLGQCLANFLKSKMEGVVFQNKQTFSHYYDRYSSKSVQPVFFVSLDTLIPFTPKKRYQNGSQQSQYPQPTPPNQLDIQTYDGAPTAGFVGFVVNKVQLREKHEFLRPTLCFTLFKEMMIFNTLKQAMEYKNFAAQRKFLSPPIICLENGEYLDSSGFVEIGRVPNSRNWHQNLGQLPPNETPEFAQLKAKKNVLEEYRIIKHKMHSNKKGAEVQDYMNKIDGLKQQKKEKSAQLLQVTNEISNI</sequence>
<evidence type="ECO:0000259" key="3">
    <source>
        <dbReference type="Pfam" id="PF22899"/>
    </source>
</evidence>
<feature type="region of interest" description="Disordered" evidence="2">
    <location>
        <begin position="976"/>
        <end position="1018"/>
    </location>
</feature>
<dbReference type="GO" id="GO:0006302">
    <property type="term" value="P:double-strand break repair"/>
    <property type="evidence" value="ECO:0007669"/>
    <property type="project" value="InterPro"/>
</dbReference>
<reference evidence="4 5" key="1">
    <citation type="journal article" date="2005" name="Nature">
        <title>The genome of the social amoeba Dictyostelium discoideum.</title>
        <authorList>
            <consortium name="The Dictyostelium discoideum Sequencing Consortium"/>
            <person name="Eichinger L."/>
            <person name="Pachebat J.A."/>
            <person name="Glockner G."/>
            <person name="Rajandream M.A."/>
            <person name="Sucgang R."/>
            <person name="Berriman M."/>
            <person name="Song J."/>
            <person name="Olsen R."/>
            <person name="Szafranski K."/>
            <person name="Xu Q."/>
            <person name="Tunggal B."/>
            <person name="Kummerfeld S."/>
            <person name="Madera M."/>
            <person name="Konfortov B.A."/>
            <person name="Rivero F."/>
            <person name="Bankier A.T."/>
            <person name="Lehmann R."/>
            <person name="Hamlin N."/>
            <person name="Davies R."/>
            <person name="Gaudet P."/>
            <person name="Fey P."/>
            <person name="Pilcher K."/>
            <person name="Chen G."/>
            <person name="Saunders D."/>
            <person name="Sodergren E."/>
            <person name="Davis P."/>
            <person name="Kerhornou A."/>
            <person name="Nie X."/>
            <person name="Hall N."/>
            <person name="Anjard C."/>
            <person name="Hemphill L."/>
            <person name="Bason N."/>
            <person name="Farbrother P."/>
            <person name="Desany B."/>
            <person name="Just E."/>
            <person name="Morio T."/>
            <person name="Rost R."/>
            <person name="Churcher C."/>
            <person name="Cooper J."/>
            <person name="Haydock S."/>
            <person name="van Driessche N."/>
            <person name="Cronin A."/>
            <person name="Goodhead I."/>
            <person name="Muzny D."/>
            <person name="Mourier T."/>
            <person name="Pain A."/>
            <person name="Lu M."/>
            <person name="Harper D."/>
            <person name="Lindsay R."/>
            <person name="Hauser H."/>
            <person name="James K."/>
            <person name="Quiles M."/>
            <person name="Madan Babu M."/>
            <person name="Saito T."/>
            <person name="Buchrieser C."/>
            <person name="Wardroper A."/>
            <person name="Felder M."/>
            <person name="Thangavelu M."/>
            <person name="Johnson D."/>
            <person name="Knights A."/>
            <person name="Loulseged H."/>
            <person name="Mungall K."/>
            <person name="Oliver K."/>
            <person name="Price C."/>
            <person name="Quail M.A."/>
            <person name="Urushihara H."/>
            <person name="Hernandez J."/>
            <person name="Rabbinowitsch E."/>
            <person name="Steffen D."/>
            <person name="Sanders M."/>
            <person name="Ma J."/>
            <person name="Kohara Y."/>
            <person name="Sharp S."/>
            <person name="Simmonds M."/>
            <person name="Spiegler S."/>
            <person name="Tivey A."/>
            <person name="Sugano S."/>
            <person name="White B."/>
            <person name="Walker D."/>
            <person name="Woodward J."/>
            <person name="Winckler T."/>
            <person name="Tanaka Y."/>
            <person name="Shaulsky G."/>
            <person name="Schleicher M."/>
            <person name="Weinstock G."/>
            <person name="Rosenthal A."/>
            <person name="Cox E.C."/>
            <person name="Chisholm R.L."/>
            <person name="Gibbs R."/>
            <person name="Loomis W.F."/>
            <person name="Platzer M."/>
            <person name="Kay R.R."/>
            <person name="Williams J."/>
            <person name="Dear P.H."/>
            <person name="Noegel A.A."/>
            <person name="Barrell B."/>
            <person name="Kuspa A."/>
        </authorList>
    </citation>
    <scope>NUCLEOTIDE SEQUENCE [LARGE SCALE GENOMIC DNA]</scope>
    <source>
        <strain evidence="4 5">AX4</strain>
    </source>
</reference>
<dbReference type="VEuPathDB" id="AmoebaDB:DDB_G0277185"/>
<proteinExistence type="predicted"/>
<dbReference type="GeneID" id="8620905"/>
<accession>Q86K74</accession>
<keyword evidence="1" id="KW-0175">Coiled coil</keyword>
<organism evidence="4 5">
    <name type="scientific">Dictyostelium discoideum</name>
    <name type="common">Social amoeba</name>
    <dbReference type="NCBI Taxonomy" id="44689"/>
    <lineage>
        <taxon>Eukaryota</taxon>
        <taxon>Amoebozoa</taxon>
        <taxon>Evosea</taxon>
        <taxon>Eumycetozoa</taxon>
        <taxon>Dictyostelia</taxon>
        <taxon>Dictyosteliales</taxon>
        <taxon>Dictyosteliaceae</taxon>
        <taxon>Dictyostelium</taxon>
    </lineage>
</organism>
<evidence type="ECO:0000256" key="2">
    <source>
        <dbReference type="SAM" id="MobiDB-lite"/>
    </source>
</evidence>
<feature type="domain" description="SMCHD1 ribosomal S5" evidence="3">
    <location>
        <begin position="526"/>
        <end position="694"/>
    </location>
</feature>
<feature type="compositionally biased region" description="Low complexity" evidence="2">
    <location>
        <begin position="1004"/>
        <end position="1018"/>
    </location>
</feature>
<feature type="coiled-coil region" evidence="1">
    <location>
        <begin position="2253"/>
        <end position="2280"/>
    </location>
</feature>
<feature type="region of interest" description="Disordered" evidence="2">
    <location>
        <begin position="424"/>
        <end position="502"/>
    </location>
</feature>
<feature type="region of interest" description="Disordered" evidence="2">
    <location>
        <begin position="1"/>
        <end position="76"/>
    </location>
</feature>
<dbReference type="RefSeq" id="XP_642713.1">
    <property type="nucleotide sequence ID" value="XM_637621.1"/>
</dbReference>
<evidence type="ECO:0000313" key="4">
    <source>
        <dbReference type="EMBL" id="EAL68778.1"/>
    </source>
</evidence>
<dbReference type="Pfam" id="PF13589">
    <property type="entry name" value="HATPase_c_3"/>
    <property type="match status" value="1"/>
</dbReference>
<feature type="compositionally biased region" description="Polar residues" evidence="2">
    <location>
        <begin position="44"/>
        <end position="76"/>
    </location>
</feature>
<feature type="coiled-coil region" evidence="1">
    <location>
        <begin position="1922"/>
        <end position="1956"/>
    </location>
</feature>
<dbReference type="PaxDb" id="44689-DDB0169096"/>
<feature type="compositionally biased region" description="Low complexity" evidence="2">
    <location>
        <begin position="484"/>
        <end position="502"/>
    </location>
</feature>